<evidence type="ECO:0000256" key="2">
    <source>
        <dbReference type="ARBA" id="ARBA00009142"/>
    </source>
</evidence>
<organism evidence="7 8">
    <name type="scientific">Prauserella shujinwangii</name>
    <dbReference type="NCBI Taxonomy" id="1453103"/>
    <lineage>
        <taxon>Bacteria</taxon>
        <taxon>Bacillati</taxon>
        <taxon>Actinomycetota</taxon>
        <taxon>Actinomycetes</taxon>
        <taxon>Pseudonocardiales</taxon>
        <taxon>Pseudonocardiaceae</taxon>
        <taxon>Prauserella</taxon>
    </lineage>
</organism>
<gene>
    <name evidence="7" type="ORF">B0I33_102269</name>
</gene>
<keyword evidence="6" id="KW-1003">Cell membrane</keyword>
<feature type="transmembrane region" description="Helical" evidence="6">
    <location>
        <begin position="140"/>
        <end position="169"/>
    </location>
</feature>
<keyword evidence="8" id="KW-1185">Reference proteome</keyword>
<dbReference type="RefSeq" id="WP_106177262.1">
    <property type="nucleotide sequence ID" value="NZ_PVNH01000002.1"/>
</dbReference>
<dbReference type="Proteomes" id="UP000238362">
    <property type="component" value="Unassembled WGS sequence"/>
</dbReference>
<keyword evidence="5 6" id="KW-0472">Membrane</keyword>
<dbReference type="InterPro" id="IPR051598">
    <property type="entry name" value="TSUP/Inactive_protease-like"/>
</dbReference>
<dbReference type="EMBL" id="PVNH01000002">
    <property type="protein sequence ID" value="PRX50150.1"/>
    <property type="molecule type" value="Genomic_DNA"/>
</dbReference>
<keyword evidence="3 6" id="KW-0812">Transmembrane</keyword>
<feature type="transmembrane region" description="Helical" evidence="6">
    <location>
        <begin position="68"/>
        <end position="89"/>
    </location>
</feature>
<dbReference type="AlphaFoldDB" id="A0A2T0M0T1"/>
<comment type="similarity">
    <text evidence="2 6">Belongs to the 4-toluene sulfonate uptake permease (TSUP) (TC 2.A.102) family.</text>
</comment>
<dbReference type="OrthoDB" id="3213420at2"/>
<comment type="subcellular location">
    <subcellularLocation>
        <location evidence="6">Cell membrane</location>
        <topology evidence="6">Multi-pass membrane protein</topology>
    </subcellularLocation>
    <subcellularLocation>
        <location evidence="1">Membrane</location>
        <topology evidence="1">Multi-pass membrane protein</topology>
    </subcellularLocation>
</comment>
<accession>A0A2T0M0T1</accession>
<dbReference type="Pfam" id="PF01925">
    <property type="entry name" value="TauE"/>
    <property type="match status" value="1"/>
</dbReference>
<dbReference type="PANTHER" id="PTHR43701">
    <property type="entry name" value="MEMBRANE TRANSPORTER PROTEIN MJ0441-RELATED"/>
    <property type="match status" value="1"/>
</dbReference>
<reference evidence="7 8" key="1">
    <citation type="submission" date="2018-03" db="EMBL/GenBank/DDBJ databases">
        <title>Genomic Encyclopedia of Type Strains, Phase III (KMG-III): the genomes of soil and plant-associated and newly described type strains.</title>
        <authorList>
            <person name="Whitman W."/>
        </authorList>
    </citation>
    <scope>NUCLEOTIDE SEQUENCE [LARGE SCALE GENOMIC DNA]</scope>
    <source>
        <strain evidence="7 8">CGMCC 4.7125</strain>
    </source>
</reference>
<evidence type="ECO:0000256" key="4">
    <source>
        <dbReference type="ARBA" id="ARBA00022989"/>
    </source>
</evidence>
<feature type="transmembrane region" description="Helical" evidence="6">
    <location>
        <begin position="175"/>
        <end position="194"/>
    </location>
</feature>
<dbReference type="PANTHER" id="PTHR43701:SF2">
    <property type="entry name" value="MEMBRANE TRANSPORTER PROTEIN YJNA-RELATED"/>
    <property type="match status" value="1"/>
</dbReference>
<evidence type="ECO:0000256" key="6">
    <source>
        <dbReference type="RuleBase" id="RU363041"/>
    </source>
</evidence>
<feature type="transmembrane region" description="Helical" evidence="6">
    <location>
        <begin position="42"/>
        <end position="61"/>
    </location>
</feature>
<evidence type="ECO:0000256" key="3">
    <source>
        <dbReference type="ARBA" id="ARBA00022692"/>
    </source>
</evidence>
<name>A0A2T0M0T1_9PSEU</name>
<evidence type="ECO:0000256" key="1">
    <source>
        <dbReference type="ARBA" id="ARBA00004141"/>
    </source>
</evidence>
<dbReference type="InterPro" id="IPR002781">
    <property type="entry name" value="TM_pro_TauE-like"/>
</dbReference>
<sequence>MLIAAGLGLLLGFVVGLLGAGGSILAVPALVYGLGEPVHQAIPISLVVVGSTAAVSVLPRLRQRVIRWPVAGVFGAAGIAASFGGAALGRLLSPQVLLLAFAAVMVAAAVRMLTGDTTPRGACTVTGGRVNWRACLPKSLAIGAVVGFLTGMFGVGGGFLVVPALALLLGLEMPAAVATSLVIVALNAAGGLVAHASAVPELDPRVVAAFTGTALVTAVLAARFGGRLDAARLRRWFAWFVLAVAGFVTVQALLDPAALS</sequence>
<dbReference type="GO" id="GO:0005886">
    <property type="term" value="C:plasma membrane"/>
    <property type="evidence" value="ECO:0007669"/>
    <property type="project" value="UniProtKB-SubCell"/>
</dbReference>
<evidence type="ECO:0000256" key="5">
    <source>
        <dbReference type="ARBA" id="ARBA00023136"/>
    </source>
</evidence>
<comment type="caution">
    <text evidence="7">The sequence shown here is derived from an EMBL/GenBank/DDBJ whole genome shotgun (WGS) entry which is preliminary data.</text>
</comment>
<proteinExistence type="inferred from homology"/>
<feature type="transmembrane region" description="Helical" evidence="6">
    <location>
        <begin position="236"/>
        <end position="254"/>
    </location>
</feature>
<evidence type="ECO:0000313" key="7">
    <source>
        <dbReference type="EMBL" id="PRX50150.1"/>
    </source>
</evidence>
<keyword evidence="4 6" id="KW-1133">Transmembrane helix</keyword>
<feature type="transmembrane region" description="Helical" evidence="6">
    <location>
        <begin position="95"/>
        <end position="113"/>
    </location>
</feature>
<feature type="transmembrane region" description="Helical" evidence="6">
    <location>
        <begin position="206"/>
        <end position="224"/>
    </location>
</feature>
<evidence type="ECO:0000313" key="8">
    <source>
        <dbReference type="Proteomes" id="UP000238362"/>
    </source>
</evidence>
<protein>
    <recommendedName>
        <fullName evidence="6">Probable membrane transporter protein</fullName>
    </recommendedName>
</protein>